<evidence type="ECO:0008006" key="4">
    <source>
        <dbReference type="Google" id="ProtNLM"/>
    </source>
</evidence>
<organism evidence="2 3">
    <name type="scientific">Agrocybe pediades</name>
    <dbReference type="NCBI Taxonomy" id="84607"/>
    <lineage>
        <taxon>Eukaryota</taxon>
        <taxon>Fungi</taxon>
        <taxon>Dikarya</taxon>
        <taxon>Basidiomycota</taxon>
        <taxon>Agaricomycotina</taxon>
        <taxon>Agaricomycetes</taxon>
        <taxon>Agaricomycetidae</taxon>
        <taxon>Agaricales</taxon>
        <taxon>Agaricineae</taxon>
        <taxon>Strophariaceae</taxon>
        <taxon>Agrocybe</taxon>
    </lineage>
</organism>
<name>A0A8H4VTE8_9AGAR</name>
<protein>
    <recommendedName>
        <fullName evidence="4">F-box domain-containing protein</fullName>
    </recommendedName>
</protein>
<gene>
    <name evidence="2" type="ORF">D9613_001242</name>
</gene>
<dbReference type="AlphaFoldDB" id="A0A8H4VTE8"/>
<comment type="caution">
    <text evidence="2">The sequence shown here is derived from an EMBL/GenBank/DDBJ whole genome shotgun (WGS) entry which is preliminary data.</text>
</comment>
<feature type="compositionally biased region" description="Basic and acidic residues" evidence="1">
    <location>
        <begin position="12"/>
        <end position="23"/>
    </location>
</feature>
<evidence type="ECO:0000313" key="3">
    <source>
        <dbReference type="Proteomes" id="UP000521872"/>
    </source>
</evidence>
<sequence>MAKSKRPSQKSKGKERSRQRQAHDAAAATAVPPLPDDILRAIFLLNASDADVRTRRRRKTTIACLFVCRLWYNIIMDHGQLWGRLIVFKVSDAWKEPTVAYDAVRETRRRSKGSLLWVEVEADPLIKATKPQSTGDLSLFSEVISNHKNRIEKLDINFGDILGLLYTWMSLAGVSSAEDPESLESLKSLTVVLPSQSNSQSSTHSFRKRICTVLEPIESLAPALHSFSCNILSSTLWPTHIRDLSITPYDGVSIITLSETLFALSTMSCLERLSINHTFQPESSYEAFLDLPWPALPNLQEADLKCDYGTLAHLCTGRIKPSKKMSVVVPRRLGSNKNDYTREEFILISRLFNILLSADQKAADSSQGLECTMTEQTFSLRTFHVQPVQGRESCTTSFSVSWSRRTAVKRKPYTIFGRIPKLRNYSHVRLSIPDKHFHRERNLPFIIHSFSEADTLEMDKSTLFWLFVGKDNRLDLQSVNTDVGQAFPLLRRILLHSMSWSWKMKKDEEQAALQALQEFREQHRDFVLNCVMDVIRMPGEEEGSARSLVHGAFRGWEGVGIRVDEIA</sequence>
<evidence type="ECO:0000313" key="2">
    <source>
        <dbReference type="EMBL" id="KAF4621492.1"/>
    </source>
</evidence>
<feature type="compositionally biased region" description="Basic residues" evidence="1">
    <location>
        <begin position="1"/>
        <end position="11"/>
    </location>
</feature>
<evidence type="ECO:0000256" key="1">
    <source>
        <dbReference type="SAM" id="MobiDB-lite"/>
    </source>
</evidence>
<dbReference type="Proteomes" id="UP000521872">
    <property type="component" value="Unassembled WGS sequence"/>
</dbReference>
<reference evidence="2 3" key="1">
    <citation type="submission" date="2019-12" db="EMBL/GenBank/DDBJ databases">
        <authorList>
            <person name="Floudas D."/>
            <person name="Bentzer J."/>
            <person name="Ahren D."/>
            <person name="Johansson T."/>
            <person name="Persson P."/>
            <person name="Tunlid A."/>
        </authorList>
    </citation>
    <scope>NUCLEOTIDE SEQUENCE [LARGE SCALE GENOMIC DNA]</scope>
    <source>
        <strain evidence="2 3">CBS 102.39</strain>
    </source>
</reference>
<proteinExistence type="predicted"/>
<keyword evidence="3" id="KW-1185">Reference proteome</keyword>
<accession>A0A8H4VTE8</accession>
<feature type="region of interest" description="Disordered" evidence="1">
    <location>
        <begin position="1"/>
        <end position="28"/>
    </location>
</feature>
<dbReference type="EMBL" id="JAACJL010000015">
    <property type="protein sequence ID" value="KAF4621492.1"/>
    <property type="molecule type" value="Genomic_DNA"/>
</dbReference>